<feature type="domain" description="Enhanced disease resistance 4-like N-terminal" evidence="3">
    <location>
        <begin position="8"/>
        <end position="41"/>
    </location>
</feature>
<dbReference type="PANTHER" id="PTHR31105:SF38">
    <property type="entry name" value="PROTEIN ENHANCED DISEASE RESISTANCE 4"/>
    <property type="match status" value="1"/>
</dbReference>
<dbReference type="PANTHER" id="PTHR31105">
    <property type="entry name" value="EXTRA-LARGE G-PROTEIN-LIKE"/>
    <property type="match status" value="1"/>
</dbReference>
<feature type="region of interest" description="Disordered" evidence="1">
    <location>
        <begin position="381"/>
        <end position="481"/>
    </location>
</feature>
<feature type="compositionally biased region" description="Polar residues" evidence="1">
    <location>
        <begin position="172"/>
        <end position="188"/>
    </location>
</feature>
<feature type="compositionally biased region" description="Polar residues" evidence="1">
    <location>
        <begin position="403"/>
        <end position="412"/>
    </location>
</feature>
<feature type="compositionally biased region" description="Basic and acidic residues" evidence="1">
    <location>
        <begin position="413"/>
        <end position="423"/>
    </location>
</feature>
<feature type="compositionally biased region" description="Basic and acidic residues" evidence="1">
    <location>
        <begin position="201"/>
        <end position="226"/>
    </location>
</feature>
<dbReference type="Pfam" id="PF22910">
    <property type="entry name" value="EDR4-like_1st"/>
    <property type="match status" value="1"/>
</dbReference>
<dbReference type="Pfam" id="PF11331">
    <property type="entry name" value="Zn_ribbon_12"/>
    <property type="match status" value="1"/>
</dbReference>
<comment type="caution">
    <text evidence="4">The sequence shown here is derived from an EMBL/GenBank/DDBJ whole genome shotgun (WGS) entry which is preliminary data.</text>
</comment>
<protein>
    <submittedName>
        <fullName evidence="4">Protein ENHANCED DISEASE RESISTANCE 4</fullName>
    </submittedName>
</protein>
<feature type="compositionally biased region" description="Polar residues" evidence="1">
    <location>
        <begin position="117"/>
        <end position="133"/>
    </location>
</feature>
<feature type="region of interest" description="Disordered" evidence="1">
    <location>
        <begin position="47"/>
        <end position="341"/>
    </location>
</feature>
<evidence type="ECO:0000313" key="5">
    <source>
        <dbReference type="Proteomes" id="UP001567538"/>
    </source>
</evidence>
<dbReference type="InterPro" id="IPR040244">
    <property type="entry name" value="EDR4-like"/>
</dbReference>
<feature type="compositionally biased region" description="Basic and acidic residues" evidence="1">
    <location>
        <begin position="797"/>
        <end position="807"/>
    </location>
</feature>
<feature type="compositionally biased region" description="Basic and acidic residues" evidence="1">
    <location>
        <begin position="258"/>
        <end position="283"/>
    </location>
</feature>
<organism evidence="4 5">
    <name type="scientific">Salvia divinorum</name>
    <name type="common">Maria pastora</name>
    <name type="synonym">Diviner's sage</name>
    <dbReference type="NCBI Taxonomy" id="28513"/>
    <lineage>
        <taxon>Eukaryota</taxon>
        <taxon>Viridiplantae</taxon>
        <taxon>Streptophyta</taxon>
        <taxon>Embryophyta</taxon>
        <taxon>Tracheophyta</taxon>
        <taxon>Spermatophyta</taxon>
        <taxon>Magnoliopsida</taxon>
        <taxon>eudicotyledons</taxon>
        <taxon>Gunneridae</taxon>
        <taxon>Pentapetalae</taxon>
        <taxon>asterids</taxon>
        <taxon>lamiids</taxon>
        <taxon>Lamiales</taxon>
        <taxon>Lamiaceae</taxon>
        <taxon>Nepetoideae</taxon>
        <taxon>Mentheae</taxon>
        <taxon>Salviinae</taxon>
        <taxon>Salvia</taxon>
        <taxon>Salvia subgen. Calosphace</taxon>
    </lineage>
</organism>
<sequence>MTTQGNVQIRFVKCPRCRKILPELPELPMYKCGGCGITLLAKHRNPETNHTELPSQETDPAEGGQQGSVSGETEGRSSSADLTDSPKVESSPDEGERKRQDDFDSSVELSHTRDASDSLSGSPDTTSPQSEGLSSDVRASFINNISAERYRGKPEDEHVDSVKLSHNRDTSDSLSGSPDTTSPQSEGLSSEVRASFINNRSAERYRGKSEDEHGDSVELSHNRDDSGSLSASHDITSPRSEGFSSEVRQSFRNNPLDRSPERYRGKSEDEHGDSVEVSRERGASDGLSACETSPVEVQESSEKTPLGRSPQKCRSNSDDHEEWTASSNSLDGLPSSGEISLEAEACTREASEHVEQMKDGESEQVWPKGDDLVDEVQKLPEYEDQESGLPERIEENNALAENEGTTRTFLTDQNRESSDEIKHVGPTMISHEISITSPSAEVVGDGSRDLPVSRNPSSERSTSPKASAPVHAPRSPSRGSLVSFYLTTDDEQLDGSPREVARTFERFNSTDTLGSSHLGDHSSELNFRHGPATFHQNSKSYYAYDGSESSYDGIDDQVRERFSQPSRKANDVGHVRAREKPRNGGFSGNNAVKSEAERAYRATSPSSREMHIPWNRGQNRMRLDPQGDVSRAPFPSRDHTAGRRPAGIPVHRHNLLPPHPPSNLPEKFSYSDPEKIDLLRTVHHLKDQLERMQFNALPYLSAEREMYAGVSHSGPCNRRNDRAKGYGERYERRMAFSGEAAHFRHQASCSCLHCSQQDWQYRKNGHRAIHADHNCCGSSNSSSPHRYASSEPSSWGRETKPDNQRLDEIRRSQLREKYSVAKRHLRPIAGGAPVITCYHCSQLLQLPVDFLLFKKRYHQLMCNACQKVMKFSVLKGNHLVPYVTDTRAPPPSEAGDYNRRNLEPAPQSITCQHVESVSYSDEYGRSFCRSCSTEGEVSAAFPSIDRAKGDSYDRKMSSGGGYYEDRKLKGVSKEGVESAGPSSSTATWRNATTSVSEIEELPPLSNSPLHRLMGYSTPSKVFKRG</sequence>
<keyword evidence="5" id="KW-1185">Reference proteome</keyword>
<evidence type="ECO:0000313" key="4">
    <source>
        <dbReference type="EMBL" id="KAL1542044.1"/>
    </source>
</evidence>
<evidence type="ECO:0000259" key="2">
    <source>
        <dbReference type="Pfam" id="PF11331"/>
    </source>
</evidence>
<feature type="region of interest" description="Disordered" evidence="1">
    <location>
        <begin position="973"/>
        <end position="1025"/>
    </location>
</feature>
<feature type="compositionally biased region" description="Basic and acidic residues" evidence="1">
    <location>
        <begin position="148"/>
        <end position="171"/>
    </location>
</feature>
<dbReference type="InterPro" id="IPR021480">
    <property type="entry name" value="Zinc_ribbon_12"/>
</dbReference>
<name>A0ABD1GD38_SALDI</name>
<feature type="compositionally biased region" description="Polar residues" evidence="1">
    <location>
        <begin position="980"/>
        <end position="996"/>
    </location>
</feature>
<reference evidence="4 5" key="1">
    <citation type="submission" date="2024-06" db="EMBL/GenBank/DDBJ databases">
        <title>A chromosome level genome sequence of Diviner's sage (Salvia divinorum).</title>
        <authorList>
            <person name="Ford S.A."/>
            <person name="Ro D.-K."/>
            <person name="Ness R.W."/>
            <person name="Phillips M.A."/>
        </authorList>
    </citation>
    <scope>NUCLEOTIDE SEQUENCE [LARGE SCALE GENOMIC DNA]</scope>
    <source>
        <strain evidence="4">SAF-2024a</strain>
        <tissue evidence="4">Leaf</tissue>
    </source>
</reference>
<accession>A0ABD1GD38</accession>
<evidence type="ECO:0000259" key="3">
    <source>
        <dbReference type="Pfam" id="PF22910"/>
    </source>
</evidence>
<dbReference type="EMBL" id="JBEAFC010000009">
    <property type="protein sequence ID" value="KAL1542044.1"/>
    <property type="molecule type" value="Genomic_DNA"/>
</dbReference>
<gene>
    <name evidence="4" type="ORF">AAHA92_26184</name>
</gene>
<evidence type="ECO:0000256" key="1">
    <source>
        <dbReference type="SAM" id="MobiDB-lite"/>
    </source>
</evidence>
<proteinExistence type="predicted"/>
<dbReference type="AlphaFoldDB" id="A0ABD1GD38"/>
<feature type="domain" description="Probable zinc-ribbon" evidence="2">
    <location>
        <begin position="829"/>
        <end position="873"/>
    </location>
</feature>
<feature type="compositionally biased region" description="Polar residues" evidence="1">
    <location>
        <begin position="454"/>
        <end position="465"/>
    </location>
</feature>
<feature type="compositionally biased region" description="Basic and acidic residues" evidence="1">
    <location>
        <begin position="565"/>
        <end position="582"/>
    </location>
</feature>
<feature type="compositionally biased region" description="Polar residues" evidence="1">
    <location>
        <begin position="227"/>
        <end position="253"/>
    </location>
</feature>
<feature type="region of interest" description="Disordered" evidence="1">
    <location>
        <begin position="777"/>
        <end position="807"/>
    </location>
</feature>
<feature type="region of interest" description="Disordered" evidence="1">
    <location>
        <begin position="565"/>
        <end position="612"/>
    </location>
</feature>
<feature type="compositionally biased region" description="Polar residues" evidence="1">
    <location>
        <begin position="67"/>
        <end position="82"/>
    </location>
</feature>
<dbReference type="InterPro" id="IPR055126">
    <property type="entry name" value="EDR4-like_N"/>
</dbReference>
<dbReference type="Proteomes" id="UP001567538">
    <property type="component" value="Unassembled WGS sequence"/>
</dbReference>